<dbReference type="Proteomes" id="UP000717996">
    <property type="component" value="Unassembled WGS sequence"/>
</dbReference>
<dbReference type="InterPro" id="IPR029058">
    <property type="entry name" value="AB_hydrolase_fold"/>
</dbReference>
<reference evidence="1" key="1">
    <citation type="journal article" date="2020" name="Microb. Genom.">
        <title>Genetic diversity of clinical and environmental Mucorales isolates obtained from an investigation of mucormycosis cases among solid organ transplant recipients.</title>
        <authorList>
            <person name="Nguyen M.H."/>
            <person name="Kaul D."/>
            <person name="Muto C."/>
            <person name="Cheng S.J."/>
            <person name="Richter R.A."/>
            <person name="Bruno V.M."/>
            <person name="Liu G."/>
            <person name="Beyhan S."/>
            <person name="Sundermann A.J."/>
            <person name="Mounaud S."/>
            <person name="Pasculle A.W."/>
            <person name="Nierman W.C."/>
            <person name="Driscoll E."/>
            <person name="Cumbie R."/>
            <person name="Clancy C.J."/>
            <person name="Dupont C.L."/>
        </authorList>
    </citation>
    <scope>NUCLEOTIDE SEQUENCE</scope>
    <source>
        <strain evidence="1">GL16</strain>
    </source>
</reference>
<dbReference type="InterPro" id="IPR013744">
    <property type="entry name" value="SidJ"/>
</dbReference>
<dbReference type="Gene3D" id="3.40.50.1820">
    <property type="entry name" value="alpha/beta hydrolase"/>
    <property type="match status" value="1"/>
</dbReference>
<dbReference type="Pfam" id="PF08538">
    <property type="entry name" value="DUF1749"/>
    <property type="match status" value="1"/>
</dbReference>
<evidence type="ECO:0000313" key="2">
    <source>
        <dbReference type="Proteomes" id="UP000717996"/>
    </source>
</evidence>
<dbReference type="EMBL" id="JAANIT010001479">
    <property type="protein sequence ID" value="KAG1540104.1"/>
    <property type="molecule type" value="Genomic_DNA"/>
</dbReference>
<sequence length="256" mass="28783">MNFSGELFTYDEDARLIAFESGLVQSDKTIVFIGGLGDGLNAVPYLKPLETTLKSIGWSLTQVQLSSSVTGYGISSLQKDTSELDKLIYYLTTKRGKKSIIFLGHSTGCQDCFWHSKCGQYNQTVLGYILQAPVSDREYMDKNLPHFQTTVELAISLKEQDKGSELLPRSAYPDVPITVDRFLSLAIKGGGDDVFSTDLTDQEIRTLYQNIHRPICWVYSEKDECYTSSTDPKEVMTRYQSLCDAIQMMLRVIFVA</sequence>
<dbReference type="PANTHER" id="PTHR31591">
    <property type="entry name" value="UPF0613 PROTEIN PB24D3.06C"/>
    <property type="match status" value="1"/>
</dbReference>
<gene>
    <name evidence="1" type="ORF">G6F51_008730</name>
</gene>
<accession>A0A9P6Y5P1</accession>
<proteinExistence type="predicted"/>
<protein>
    <submittedName>
        <fullName evidence="1">Uncharacterized protein</fullName>
    </submittedName>
</protein>
<evidence type="ECO:0000313" key="1">
    <source>
        <dbReference type="EMBL" id="KAG1540104.1"/>
    </source>
</evidence>
<organism evidence="1 2">
    <name type="scientific">Rhizopus oryzae</name>
    <name type="common">Mucormycosis agent</name>
    <name type="synonym">Rhizopus arrhizus var. delemar</name>
    <dbReference type="NCBI Taxonomy" id="64495"/>
    <lineage>
        <taxon>Eukaryota</taxon>
        <taxon>Fungi</taxon>
        <taxon>Fungi incertae sedis</taxon>
        <taxon>Mucoromycota</taxon>
        <taxon>Mucoromycotina</taxon>
        <taxon>Mucoromycetes</taxon>
        <taxon>Mucorales</taxon>
        <taxon>Mucorineae</taxon>
        <taxon>Rhizopodaceae</taxon>
        <taxon>Rhizopus</taxon>
    </lineage>
</organism>
<name>A0A9P6Y5P1_RHIOR</name>
<comment type="caution">
    <text evidence="1">The sequence shown here is derived from an EMBL/GenBank/DDBJ whole genome shotgun (WGS) entry which is preliminary data.</text>
</comment>
<dbReference type="PANTHER" id="PTHR31591:SF1">
    <property type="entry name" value="UPF0613 PROTEIN PB24D3.06C"/>
    <property type="match status" value="1"/>
</dbReference>
<dbReference type="SUPFAM" id="SSF53474">
    <property type="entry name" value="alpha/beta-Hydrolases"/>
    <property type="match status" value="1"/>
</dbReference>
<dbReference type="OrthoDB" id="10034502at2759"/>
<dbReference type="AlphaFoldDB" id="A0A9P6Y5P1"/>